<dbReference type="OrthoDB" id="1423656at2759"/>
<dbReference type="RefSeq" id="NP_001146802.1">
    <property type="nucleotide sequence ID" value="NM_001153330.1"/>
</dbReference>
<protein>
    <recommendedName>
        <fullName evidence="2">Retrotransposon gag domain-containing protein</fullName>
    </recommendedName>
</protein>
<organism evidence="1">
    <name type="scientific">Zea mays</name>
    <name type="common">Maize</name>
    <dbReference type="NCBI Taxonomy" id="4577"/>
    <lineage>
        <taxon>Eukaryota</taxon>
        <taxon>Viridiplantae</taxon>
        <taxon>Streptophyta</taxon>
        <taxon>Embryophyta</taxon>
        <taxon>Tracheophyta</taxon>
        <taxon>Spermatophyta</taxon>
        <taxon>Magnoliopsida</taxon>
        <taxon>Liliopsida</taxon>
        <taxon>Poales</taxon>
        <taxon>Poaceae</taxon>
        <taxon>PACMAD clade</taxon>
        <taxon>Panicoideae</taxon>
        <taxon>Andropogonodae</taxon>
        <taxon>Andropogoneae</taxon>
        <taxon>Tripsacinae</taxon>
        <taxon>Zea</taxon>
    </lineage>
</organism>
<evidence type="ECO:0000313" key="1">
    <source>
        <dbReference type="EMBL" id="ACL54784.1"/>
    </source>
</evidence>
<dbReference type="GeneID" id="100280407"/>
<dbReference type="EMBL" id="BT056177">
    <property type="protein sequence ID" value="ACL54784.1"/>
    <property type="molecule type" value="mRNA"/>
</dbReference>
<name>B8A3N5_MAIZE</name>
<dbReference type="AlphaFoldDB" id="B8A3N5"/>
<evidence type="ECO:0008006" key="2">
    <source>
        <dbReference type="Google" id="ProtNLM"/>
    </source>
</evidence>
<dbReference type="PANTHER" id="PTHR34222">
    <property type="entry name" value="GAG_PRE-INTEGRS DOMAIN-CONTAINING PROTEIN"/>
    <property type="match status" value="1"/>
</dbReference>
<reference evidence="1" key="1">
    <citation type="journal article" date="2009" name="PLoS Genet.">
        <title>Sequencing, mapping, and analysis of 27,455 maize full-length cDNAs.</title>
        <authorList>
            <person name="Soderlund C."/>
            <person name="Descour A."/>
            <person name="Kudrna D."/>
            <person name="Bomhoff M."/>
            <person name="Boyd L."/>
            <person name="Currie J."/>
            <person name="Angelova A."/>
            <person name="Collura K."/>
            <person name="Wissotski M."/>
            <person name="Ashley E."/>
            <person name="Morrow D."/>
            <person name="Fernandes J."/>
            <person name="Walbot V."/>
            <person name="Yu Y."/>
        </authorList>
    </citation>
    <scope>NUCLEOTIDE SEQUENCE</scope>
    <source>
        <strain evidence="1">B73</strain>
    </source>
</reference>
<proteinExistence type="evidence at transcript level"/>
<sequence>MSIDEYYSAFDRLMSALTSMVPACTAVPCPAHKFIEKFFTYRFVMGVRPEFDSLRARLLHSSDTLTMAHALSELLAEETRLKSMSSITGVSSHSVLAAAQRSRNTSFQPCEHCKKTTHRSENCFAKLPEKLADFRVRRATRGRGTGPSPRGSVAVAATSSAGALSSFWVLDSGASFHDQSRLASTTPVTEGTSVQTADGTLCHVTHKGSLSDSTFTVPIIFCTSVIHGSTISWSNYRSQLFCWI</sequence>
<dbReference type="KEGG" id="zma:100280407"/>
<dbReference type="PANTHER" id="PTHR34222:SF100">
    <property type="entry name" value="CCHC-TYPE DOMAIN-CONTAINING PROTEIN"/>
    <property type="match status" value="1"/>
</dbReference>
<accession>B8A3N5</accession>